<dbReference type="SUPFAM" id="SSF47336">
    <property type="entry name" value="ACP-like"/>
    <property type="match status" value="1"/>
</dbReference>
<reference evidence="6" key="3">
    <citation type="submission" date="2025-09" db="UniProtKB">
        <authorList>
            <consortium name="Ensembl"/>
        </authorList>
    </citation>
    <scope>IDENTIFICATION</scope>
</reference>
<dbReference type="OMA" id="NGNVICC"/>
<dbReference type="FunCoup" id="A0A3Q1JZQ4">
    <property type="interactions" value="680"/>
</dbReference>
<dbReference type="PROSITE" id="PS50075">
    <property type="entry name" value="CARRIER"/>
    <property type="match status" value="1"/>
</dbReference>
<dbReference type="CDD" id="cd17654">
    <property type="entry name" value="A_NRPS_acs4"/>
    <property type="match status" value="1"/>
</dbReference>
<gene>
    <name evidence="6" type="primary">AASDH</name>
</gene>
<dbReference type="InterPro" id="IPR006162">
    <property type="entry name" value="Ppantetheine_attach_site"/>
</dbReference>
<dbReference type="AlphaFoldDB" id="A0A3Q1JZQ4"/>
<dbReference type="Gene3D" id="2.40.10.480">
    <property type="match status" value="1"/>
</dbReference>
<dbReference type="Pfam" id="PF00501">
    <property type="entry name" value="AMP-binding"/>
    <property type="match status" value="1"/>
</dbReference>
<dbReference type="Gene3D" id="2.130.10.10">
    <property type="entry name" value="YVTN repeat-like/Quinoprotein amine dehydrogenase"/>
    <property type="match status" value="2"/>
</dbReference>
<dbReference type="GeneTree" id="ENSGT00440000033811"/>
<dbReference type="InterPro" id="IPR036736">
    <property type="entry name" value="ACP-like_sf"/>
</dbReference>
<reference evidence="6" key="2">
    <citation type="submission" date="2025-08" db="UniProtKB">
        <authorList>
            <consortium name="Ensembl"/>
        </authorList>
    </citation>
    <scope>IDENTIFICATION</scope>
</reference>
<dbReference type="OrthoDB" id="408177at2759"/>
<dbReference type="RefSeq" id="XP_026201119.1">
    <property type="nucleotide sequence ID" value="XM_026345334.1"/>
</dbReference>
<protein>
    <recommendedName>
        <fullName evidence="5">Carrier domain-containing protein</fullName>
    </recommendedName>
</protein>
<dbReference type="InterPro" id="IPR020845">
    <property type="entry name" value="AMP-binding_CS"/>
</dbReference>
<keyword evidence="7" id="KW-1185">Reference proteome</keyword>
<dbReference type="InterPro" id="IPR000873">
    <property type="entry name" value="AMP-dep_synth/lig_dom"/>
</dbReference>
<evidence type="ECO:0000256" key="4">
    <source>
        <dbReference type="ARBA" id="ARBA00023098"/>
    </source>
</evidence>
<dbReference type="PANTHER" id="PTHR44394:SF1">
    <property type="entry name" value="BETA-ALANINE-ACTIVATING ENZYME"/>
    <property type="match status" value="1"/>
</dbReference>
<organism evidence="6 7">
    <name type="scientific">Anabas testudineus</name>
    <name type="common">Climbing perch</name>
    <name type="synonym">Anthias testudineus</name>
    <dbReference type="NCBI Taxonomy" id="64144"/>
    <lineage>
        <taxon>Eukaryota</taxon>
        <taxon>Metazoa</taxon>
        <taxon>Chordata</taxon>
        <taxon>Craniata</taxon>
        <taxon>Vertebrata</taxon>
        <taxon>Euteleostomi</taxon>
        <taxon>Actinopterygii</taxon>
        <taxon>Neopterygii</taxon>
        <taxon>Teleostei</taxon>
        <taxon>Neoteleostei</taxon>
        <taxon>Acanthomorphata</taxon>
        <taxon>Anabantaria</taxon>
        <taxon>Anabantiformes</taxon>
        <taxon>Anabantoidei</taxon>
        <taxon>Anabantidae</taxon>
        <taxon>Anabas</taxon>
    </lineage>
</organism>
<dbReference type="GO" id="GO:0006629">
    <property type="term" value="P:lipid metabolic process"/>
    <property type="evidence" value="ECO:0007669"/>
    <property type="project" value="UniProtKB-KW"/>
</dbReference>
<dbReference type="SUPFAM" id="SSF56801">
    <property type="entry name" value="Acetyl-CoA synthetase-like"/>
    <property type="match status" value="1"/>
</dbReference>
<sequence>MTAGTLQELVSAAASLHPDRAAVTYDSGSDSDRPVSLLYRDLVELAAELSYLLRENCSPNNGVIGLCCCDDLFIPVWIMGILQSPAAYVPLDPEAPGLLSARVINQCGLKYCAVKTDLLQRFKETLSKHTSVEVCVVLPKFKLSLIQIKPLPVAQHGRGPDQPVAQTADCADLCDAAAVEKDSRHKDLAYVLHTSGTTGLPKIVRVPHKCILPNILHMRSLFQMSADDVVFLASPLTFDPSVVEIFLALSSGAQLLIIPTVIKKMPNRLAQLLFKDHKSTVLQVTPTLFGRFGQRILKEEVLSSGSSLRVLALGGEACPSPALLRSWRHEDNKTHIYNIYGITEVSCWACCYKIPESLLQSSDGIESSVPLGPPLMGTVLEVRDEHGGVVTESEGQVFIGGEDRVCLLDDEETVIPGTMRATGDWVNIKDSHMYYLGRRDRLIKRHGKRVNLDSLQQLILSLPQVEACAVGLRQGSRLIAFVVASTSGDQKASSPLSSVMQHVEQIPTASAKHGSEVLPPSVTQRQEETPVDFKSLILNQLSLLLPSYSVPDNVVLVPALCLTNHGKVDMEALMKIYQRQRRCFESPCEDVSKLKKKLQSLWQRTLDLPEDTSIDEESNFLLSGGDSLKALRLCEDILTTAGINSPELLEIILDSTFSAVFRHIARVTLMSPLENIPSSLSVAKRQHADALPEVLSKKERKVSESPAAEGLHGEKKVVKVVRRTNEVIEMNIRNPERNKSFQPGAPTALGVSLSWSSDTGRCVDASPLLLVQEGTNQWPDVTKTTVFIGSHSHRVQALDLDTGSLLWERVLGDRIEASAAVSHCGTLLVIGCYDGCVYFLCTASGETCWKFETGDAVKSSPAVDPLTGLVIVGSHDGHVYALNPKVRQCVWKRHCGGGAVFSSPCIQPSCRQLYVASLGGHLLCLNPDSGEVLWSYRRDVPFFSSPNCSSGHVVIGSVDGNICCLSNTGKLVWQFLTKGPIFSSPCVTPDQQRVLCGSHDGHLYCLNRADGSLVWTFQTSGKVYSSPFVFSDSVVGSGRILVVLASTDGTVWILDGQDGQMLASHTLPGELFSSPVLYEQSLVVGCRNDYVYCLRLSVREET</sequence>
<keyword evidence="4" id="KW-0443">Lipid metabolism</keyword>
<evidence type="ECO:0000313" key="7">
    <source>
        <dbReference type="Proteomes" id="UP000265040"/>
    </source>
</evidence>
<dbReference type="GeneID" id="113152222"/>
<dbReference type="InterPro" id="IPR018391">
    <property type="entry name" value="PQQ_b-propeller_rpt"/>
</dbReference>
<dbReference type="InterPro" id="IPR045851">
    <property type="entry name" value="AMP-bd_C_sf"/>
</dbReference>
<dbReference type="Pfam" id="PF13570">
    <property type="entry name" value="Beta-prop_ACSF4"/>
    <property type="match status" value="1"/>
</dbReference>
<name>A0A3Q1JZQ4_ANATE</name>
<dbReference type="STRING" id="64144.ENSATEP00000022131"/>
<dbReference type="SMART" id="SM00564">
    <property type="entry name" value="PQQ"/>
    <property type="match status" value="7"/>
</dbReference>
<dbReference type="InterPro" id="IPR052091">
    <property type="entry name" value="Beta-ala_Activ/Resist"/>
</dbReference>
<dbReference type="Ensembl" id="ENSATET00000022496.3">
    <property type="protein sequence ID" value="ENSATEP00000022131.1"/>
    <property type="gene ID" value="ENSATEG00000015370.3"/>
</dbReference>
<dbReference type="Gene3D" id="3.40.50.12780">
    <property type="entry name" value="N-terminal domain of ligase-like"/>
    <property type="match status" value="1"/>
</dbReference>
<dbReference type="Gene3D" id="1.10.1200.10">
    <property type="entry name" value="ACP-like"/>
    <property type="match status" value="1"/>
</dbReference>
<comment type="similarity">
    <text evidence="1">Belongs to the ATP-dependent AMP-binding enzyme family.</text>
</comment>
<dbReference type="Gene3D" id="3.30.300.30">
    <property type="match status" value="1"/>
</dbReference>
<dbReference type="PROSITE" id="PS00012">
    <property type="entry name" value="PHOSPHOPANTETHEINE"/>
    <property type="match status" value="1"/>
</dbReference>
<dbReference type="PROSITE" id="PS00455">
    <property type="entry name" value="AMP_BINDING"/>
    <property type="match status" value="1"/>
</dbReference>
<dbReference type="InterPro" id="IPR042099">
    <property type="entry name" value="ANL_N_sf"/>
</dbReference>
<evidence type="ECO:0000256" key="3">
    <source>
        <dbReference type="ARBA" id="ARBA00022553"/>
    </source>
</evidence>
<proteinExistence type="inferred from homology"/>
<dbReference type="SUPFAM" id="SSF50998">
    <property type="entry name" value="Quinoprotein alcohol dehydrogenase-like"/>
    <property type="match status" value="1"/>
</dbReference>
<dbReference type="InParanoid" id="A0A3Q1JZQ4"/>
<keyword evidence="3" id="KW-0597">Phosphoprotein</keyword>
<dbReference type="InterPro" id="IPR002372">
    <property type="entry name" value="PQQ_rpt_dom"/>
</dbReference>
<reference evidence="6" key="1">
    <citation type="submission" date="2021-04" db="EMBL/GenBank/DDBJ databases">
        <authorList>
            <consortium name="Wellcome Sanger Institute Data Sharing"/>
        </authorList>
    </citation>
    <scope>NUCLEOTIDE SEQUENCE [LARGE SCALE GENOMIC DNA]</scope>
</reference>
<dbReference type="GO" id="GO:0043041">
    <property type="term" value="P:amino acid activation for nonribosomal peptide biosynthetic process"/>
    <property type="evidence" value="ECO:0007669"/>
    <property type="project" value="TreeGrafter"/>
</dbReference>
<dbReference type="InterPro" id="IPR048005">
    <property type="entry name" value="AASDH_AMP"/>
</dbReference>
<dbReference type="InterPro" id="IPR009081">
    <property type="entry name" value="PP-bd_ACP"/>
</dbReference>
<dbReference type="PANTHER" id="PTHR44394">
    <property type="entry name" value="BETA-ALANINE-ACTIVATING ENZYME"/>
    <property type="match status" value="1"/>
</dbReference>
<keyword evidence="2" id="KW-0596">Phosphopantetheine</keyword>
<evidence type="ECO:0000256" key="1">
    <source>
        <dbReference type="ARBA" id="ARBA00006432"/>
    </source>
</evidence>
<accession>A0A3Q1JZQ4</accession>
<feature type="domain" description="Carrier" evidence="5">
    <location>
        <begin position="589"/>
        <end position="668"/>
    </location>
</feature>
<evidence type="ECO:0000256" key="2">
    <source>
        <dbReference type="ARBA" id="ARBA00022450"/>
    </source>
</evidence>
<dbReference type="InterPro" id="IPR015943">
    <property type="entry name" value="WD40/YVTN_repeat-like_dom_sf"/>
</dbReference>
<evidence type="ECO:0000259" key="5">
    <source>
        <dbReference type="PROSITE" id="PS50075"/>
    </source>
</evidence>
<dbReference type="InterPro" id="IPR011047">
    <property type="entry name" value="Quinoprotein_ADH-like_sf"/>
</dbReference>
<evidence type="ECO:0000313" key="6">
    <source>
        <dbReference type="Ensembl" id="ENSATEP00000022131.1"/>
    </source>
</evidence>
<dbReference type="Proteomes" id="UP000265040">
    <property type="component" value="Chromosome 4"/>
</dbReference>